<evidence type="ECO:0000313" key="2">
    <source>
        <dbReference type="Proteomes" id="UP001287356"/>
    </source>
</evidence>
<dbReference type="AlphaFoldDB" id="A0AAE0MYD4"/>
<proteinExistence type="predicted"/>
<name>A0AAE0MYD4_9PEZI</name>
<comment type="caution">
    <text evidence="1">The sequence shown here is derived from an EMBL/GenBank/DDBJ whole genome shotgun (WGS) entry which is preliminary data.</text>
</comment>
<dbReference type="EMBL" id="JAULSN010000014">
    <property type="protein sequence ID" value="KAK3360863.1"/>
    <property type="molecule type" value="Genomic_DNA"/>
</dbReference>
<keyword evidence="2" id="KW-1185">Reference proteome</keyword>
<gene>
    <name evidence="1" type="ORF">B0T24DRAFT_725269</name>
</gene>
<evidence type="ECO:0000313" key="1">
    <source>
        <dbReference type="EMBL" id="KAK3360863.1"/>
    </source>
</evidence>
<protein>
    <submittedName>
        <fullName evidence="1">Uncharacterized protein</fullName>
    </submittedName>
</protein>
<reference evidence="1" key="2">
    <citation type="submission" date="2023-06" db="EMBL/GenBank/DDBJ databases">
        <authorList>
            <consortium name="Lawrence Berkeley National Laboratory"/>
            <person name="Haridas S."/>
            <person name="Hensen N."/>
            <person name="Bonometti L."/>
            <person name="Westerberg I."/>
            <person name="Brannstrom I.O."/>
            <person name="Guillou S."/>
            <person name="Cros-Aarteil S."/>
            <person name="Calhoun S."/>
            <person name="Kuo A."/>
            <person name="Mondo S."/>
            <person name="Pangilinan J."/>
            <person name="Riley R."/>
            <person name="Labutti K."/>
            <person name="Andreopoulos B."/>
            <person name="Lipzen A."/>
            <person name="Chen C."/>
            <person name="Yanf M."/>
            <person name="Daum C."/>
            <person name="Ng V."/>
            <person name="Clum A."/>
            <person name="Steindorff A."/>
            <person name="Ohm R."/>
            <person name="Martin F."/>
            <person name="Silar P."/>
            <person name="Natvig D."/>
            <person name="Lalanne C."/>
            <person name="Gautier V."/>
            <person name="Ament-Velasquez S.L."/>
            <person name="Kruys A."/>
            <person name="Hutchinson M.I."/>
            <person name="Powell A.J."/>
            <person name="Barry K."/>
            <person name="Miller A.N."/>
            <person name="Grigoriev I.V."/>
            <person name="Debuchy R."/>
            <person name="Gladieux P."/>
            <person name="Thoren M.H."/>
            <person name="Johannesson H."/>
        </authorList>
    </citation>
    <scope>NUCLEOTIDE SEQUENCE</scope>
    <source>
        <strain evidence="1">CBS 958.72</strain>
    </source>
</reference>
<organism evidence="1 2">
    <name type="scientific">Lasiosphaeria ovina</name>
    <dbReference type="NCBI Taxonomy" id="92902"/>
    <lineage>
        <taxon>Eukaryota</taxon>
        <taxon>Fungi</taxon>
        <taxon>Dikarya</taxon>
        <taxon>Ascomycota</taxon>
        <taxon>Pezizomycotina</taxon>
        <taxon>Sordariomycetes</taxon>
        <taxon>Sordariomycetidae</taxon>
        <taxon>Sordariales</taxon>
        <taxon>Lasiosphaeriaceae</taxon>
        <taxon>Lasiosphaeria</taxon>
    </lineage>
</organism>
<dbReference type="Proteomes" id="UP001287356">
    <property type="component" value="Unassembled WGS sequence"/>
</dbReference>
<sequence length="158" mass="17053">MDGQALPEPDVMAAAFTTLSTQAQRFANIAPIQDQQNIFATINALGQRIDQRIDTLGHAGILLPLVDIRDGGVIHGFPVSQPQLHAINDAAANIILAALDLILPPNTPLNIKRETILPSVAAASPRPHERLPHQSSVAANFDDRFQNAIAVRPQRADR</sequence>
<reference evidence="1" key="1">
    <citation type="journal article" date="2023" name="Mol. Phylogenet. Evol.">
        <title>Genome-scale phylogeny and comparative genomics of the fungal order Sordariales.</title>
        <authorList>
            <person name="Hensen N."/>
            <person name="Bonometti L."/>
            <person name="Westerberg I."/>
            <person name="Brannstrom I.O."/>
            <person name="Guillou S."/>
            <person name="Cros-Aarteil S."/>
            <person name="Calhoun S."/>
            <person name="Haridas S."/>
            <person name="Kuo A."/>
            <person name="Mondo S."/>
            <person name="Pangilinan J."/>
            <person name="Riley R."/>
            <person name="LaButti K."/>
            <person name="Andreopoulos B."/>
            <person name="Lipzen A."/>
            <person name="Chen C."/>
            <person name="Yan M."/>
            <person name="Daum C."/>
            <person name="Ng V."/>
            <person name="Clum A."/>
            <person name="Steindorff A."/>
            <person name="Ohm R.A."/>
            <person name="Martin F."/>
            <person name="Silar P."/>
            <person name="Natvig D.O."/>
            <person name="Lalanne C."/>
            <person name="Gautier V."/>
            <person name="Ament-Velasquez S.L."/>
            <person name="Kruys A."/>
            <person name="Hutchinson M.I."/>
            <person name="Powell A.J."/>
            <person name="Barry K."/>
            <person name="Miller A.N."/>
            <person name="Grigoriev I.V."/>
            <person name="Debuchy R."/>
            <person name="Gladieux P."/>
            <person name="Hiltunen Thoren M."/>
            <person name="Johannesson H."/>
        </authorList>
    </citation>
    <scope>NUCLEOTIDE SEQUENCE</scope>
    <source>
        <strain evidence="1">CBS 958.72</strain>
    </source>
</reference>
<accession>A0AAE0MYD4</accession>